<accession>A0A2H1VCH4</accession>
<sequence>MQNHYKLTVESAEKNIRSELMINWTCAALQAAKTHTTASTDPHRTHRIISNAYMRCELMTLYECGHCVRCVRYGPVDAYLKEEMSNERRFTNVSNKETTRNTANHKLGSFRAARQHSMKNTQATRSLLTTRRKIESDKCFLDS</sequence>
<name>A0A2H1VCH4_SPOFR</name>
<organism evidence="1">
    <name type="scientific">Spodoptera frugiperda</name>
    <name type="common">Fall armyworm</name>
    <dbReference type="NCBI Taxonomy" id="7108"/>
    <lineage>
        <taxon>Eukaryota</taxon>
        <taxon>Metazoa</taxon>
        <taxon>Ecdysozoa</taxon>
        <taxon>Arthropoda</taxon>
        <taxon>Hexapoda</taxon>
        <taxon>Insecta</taxon>
        <taxon>Pterygota</taxon>
        <taxon>Neoptera</taxon>
        <taxon>Endopterygota</taxon>
        <taxon>Lepidoptera</taxon>
        <taxon>Glossata</taxon>
        <taxon>Ditrysia</taxon>
        <taxon>Noctuoidea</taxon>
        <taxon>Noctuidae</taxon>
        <taxon>Amphipyrinae</taxon>
        <taxon>Spodoptera</taxon>
    </lineage>
</organism>
<evidence type="ECO:0000313" key="1">
    <source>
        <dbReference type="EMBL" id="SOQ38501.1"/>
    </source>
</evidence>
<dbReference type="AlphaFoldDB" id="A0A2H1VCH4"/>
<protein>
    <submittedName>
        <fullName evidence="1">SFRICE_034892</fullName>
    </submittedName>
</protein>
<gene>
    <name evidence="1" type="ORF">SFRICE_034892</name>
</gene>
<dbReference type="EMBL" id="ODYU01001801">
    <property type="protein sequence ID" value="SOQ38501.1"/>
    <property type="molecule type" value="Genomic_DNA"/>
</dbReference>
<proteinExistence type="predicted"/>
<reference evidence="1" key="1">
    <citation type="submission" date="2016-07" db="EMBL/GenBank/DDBJ databases">
        <authorList>
            <person name="Bretaudeau A."/>
        </authorList>
    </citation>
    <scope>NUCLEOTIDE SEQUENCE</scope>
    <source>
        <strain evidence="1">Rice</strain>
        <tissue evidence="1">Whole body</tissue>
    </source>
</reference>